<comment type="caution">
    <text evidence="4">The sequence shown here is derived from an EMBL/GenBank/DDBJ whole genome shotgun (WGS) entry which is preliminary data.</text>
</comment>
<keyword evidence="5" id="KW-1185">Reference proteome</keyword>
<name>A0A4R9M028_9LEPT</name>
<keyword evidence="1" id="KW-0378">Hydrolase</keyword>
<dbReference type="InterPro" id="IPR001932">
    <property type="entry name" value="PPM-type_phosphatase-like_dom"/>
</dbReference>
<feature type="domain" description="PPM-type phosphatase" evidence="3">
    <location>
        <begin position="472"/>
        <end position="693"/>
    </location>
</feature>
<dbReference type="PANTHER" id="PTHR43156">
    <property type="entry name" value="STAGE II SPORULATION PROTEIN E-RELATED"/>
    <property type="match status" value="1"/>
</dbReference>
<dbReference type="SMART" id="SM00331">
    <property type="entry name" value="PP2C_SIG"/>
    <property type="match status" value="1"/>
</dbReference>
<feature type="transmembrane region" description="Helical" evidence="2">
    <location>
        <begin position="310"/>
        <end position="327"/>
    </location>
</feature>
<gene>
    <name evidence="4" type="ORF">EHS15_06395</name>
</gene>
<feature type="transmembrane region" description="Helical" evidence="2">
    <location>
        <begin position="274"/>
        <end position="298"/>
    </location>
</feature>
<dbReference type="InterPro" id="IPR008979">
    <property type="entry name" value="Galactose-bd-like_sf"/>
</dbReference>
<evidence type="ECO:0000256" key="1">
    <source>
        <dbReference type="ARBA" id="ARBA00022801"/>
    </source>
</evidence>
<evidence type="ECO:0000313" key="4">
    <source>
        <dbReference type="EMBL" id="TGN20000.1"/>
    </source>
</evidence>
<dbReference type="Gene3D" id="2.60.120.260">
    <property type="entry name" value="Galactose-binding domain-like"/>
    <property type="match status" value="1"/>
</dbReference>
<dbReference type="SUPFAM" id="SSF81606">
    <property type="entry name" value="PP2C-like"/>
    <property type="match status" value="1"/>
</dbReference>
<keyword evidence="2" id="KW-1133">Transmembrane helix</keyword>
<keyword evidence="2" id="KW-0812">Transmembrane</keyword>
<feature type="transmembrane region" description="Helical" evidence="2">
    <location>
        <begin position="333"/>
        <end position="353"/>
    </location>
</feature>
<feature type="transmembrane region" description="Helical" evidence="2">
    <location>
        <begin position="365"/>
        <end position="385"/>
    </location>
</feature>
<dbReference type="EMBL" id="RQHW01000018">
    <property type="protein sequence ID" value="TGN20000.1"/>
    <property type="molecule type" value="Genomic_DNA"/>
</dbReference>
<dbReference type="InterPro" id="IPR052016">
    <property type="entry name" value="Bact_Sigma-Reg"/>
</dbReference>
<dbReference type="InterPro" id="IPR036457">
    <property type="entry name" value="PPM-type-like_dom_sf"/>
</dbReference>
<feature type="transmembrane region" description="Helical" evidence="2">
    <location>
        <begin position="212"/>
        <end position="233"/>
    </location>
</feature>
<dbReference type="InterPro" id="IPR011623">
    <property type="entry name" value="7TMR_DISM_rcpt_extracell_dom1"/>
</dbReference>
<dbReference type="SUPFAM" id="SSF49785">
    <property type="entry name" value="Galactose-binding domain-like"/>
    <property type="match status" value="1"/>
</dbReference>
<feature type="transmembrane region" description="Helical" evidence="2">
    <location>
        <begin position="391"/>
        <end position="412"/>
    </location>
</feature>
<protein>
    <recommendedName>
        <fullName evidence="3">PPM-type phosphatase domain-containing protein</fullName>
    </recommendedName>
</protein>
<sequence length="695" mass="79191">MSRWFLFLFRFCPVLIFSLGTFHCSVSKNIPVIEVGVLDLKNFDFKKNSSFSLDGNWEFYENCFFEFDSLSSSFNHCSLRDPYFLKVPSEWGIGREEGSSIPQKTKFGSYRLKVLLPENDVDWDLSLGDIGSAYQLYVNGHKMGGNGKIVKSEEEGPSVSMYRRSFRISKEIVEEREELEVVILVSNFSPFRFGIFDSIYISNSSYAEREKFLKFILHAFVFGALFIMGLYQMSLYSLWKKDQSSLYFSIFCFIVAIRDVSVQDRVLLDLFPEIPFYIVHKLEVLTFSIGGPVFCFFIHSLFPRDVSKKWVFFFAVIGVFFSFIYLVTPLSFYLNLVWAIYPVSILGIVYFLSRMVLVIRRKREGGVFLIFSLALFFPAIVNDILQTLGAIHSVQLGSYAFLIFICSQAVLLSRRFALSFHRVETLSEELGNLNSGLERIVEEKTFKLNESLASMRSNLNVAKKIQTSLFPVDTTSIGKLNIVCNYQPMEEVGGDLFDIVELSGGVVRVFLADATGHGVQAALVTMLIKGEYEGLKENPVSPSLILSQLNNVFLDKYKSLHYYFTCFLIDIDVEQNKIVYSTAGHPPQLLLRDSGSFPLSTKGKLLGFLKDINYIEKTEEFHKGDKILLFSDGIYEEFNEEKEEYGDVRLVSSSMNHRHHSLDGLVNGILSDVDSFLEGAPKQDDITLIAIEIKS</sequence>
<dbReference type="PANTHER" id="PTHR43156:SF2">
    <property type="entry name" value="STAGE II SPORULATION PROTEIN E"/>
    <property type="match status" value="1"/>
</dbReference>
<evidence type="ECO:0000256" key="2">
    <source>
        <dbReference type="SAM" id="Phobius"/>
    </source>
</evidence>
<dbReference type="RefSeq" id="WP_135759718.1">
    <property type="nucleotide sequence ID" value="NZ_RQHW01000018.1"/>
</dbReference>
<dbReference type="GO" id="GO:0016791">
    <property type="term" value="F:phosphatase activity"/>
    <property type="evidence" value="ECO:0007669"/>
    <property type="project" value="TreeGrafter"/>
</dbReference>
<dbReference type="AlphaFoldDB" id="A0A4R9M028"/>
<keyword evidence="2" id="KW-0472">Membrane</keyword>
<dbReference type="Gene3D" id="3.60.40.10">
    <property type="entry name" value="PPM-type phosphatase domain"/>
    <property type="match status" value="1"/>
</dbReference>
<dbReference type="Pfam" id="PF07228">
    <property type="entry name" value="SpoIIE"/>
    <property type="match status" value="1"/>
</dbReference>
<feature type="transmembrane region" description="Helical" evidence="2">
    <location>
        <begin position="245"/>
        <end position="262"/>
    </location>
</feature>
<dbReference type="Pfam" id="PF07695">
    <property type="entry name" value="7TMR-DISM_7TM"/>
    <property type="match status" value="1"/>
</dbReference>
<dbReference type="OrthoDB" id="311727at2"/>
<dbReference type="Proteomes" id="UP000298058">
    <property type="component" value="Unassembled WGS sequence"/>
</dbReference>
<evidence type="ECO:0000313" key="5">
    <source>
        <dbReference type="Proteomes" id="UP000298058"/>
    </source>
</evidence>
<organism evidence="4 5">
    <name type="scientific">Leptospira idonii</name>
    <dbReference type="NCBI Taxonomy" id="1193500"/>
    <lineage>
        <taxon>Bacteria</taxon>
        <taxon>Pseudomonadati</taxon>
        <taxon>Spirochaetota</taxon>
        <taxon>Spirochaetia</taxon>
        <taxon>Leptospirales</taxon>
        <taxon>Leptospiraceae</taxon>
        <taxon>Leptospira</taxon>
    </lineage>
</organism>
<accession>A0A4R9M028</accession>
<evidence type="ECO:0000259" key="3">
    <source>
        <dbReference type="SMART" id="SM00331"/>
    </source>
</evidence>
<reference evidence="4" key="1">
    <citation type="journal article" date="2019" name="PLoS Negl. Trop. Dis.">
        <title>Revisiting the worldwide diversity of Leptospira species in the environment.</title>
        <authorList>
            <person name="Vincent A.T."/>
            <person name="Schiettekatte O."/>
            <person name="Bourhy P."/>
            <person name="Veyrier F.J."/>
            <person name="Picardeau M."/>
        </authorList>
    </citation>
    <scope>NUCLEOTIDE SEQUENCE [LARGE SCALE GENOMIC DNA]</scope>
    <source>
        <strain evidence="4">201300427</strain>
    </source>
</reference>
<proteinExistence type="predicted"/>